<dbReference type="InterPro" id="IPR027417">
    <property type="entry name" value="P-loop_NTPase"/>
</dbReference>
<comment type="caution">
    <text evidence="2">The sequence shown here is derived from an EMBL/GenBank/DDBJ whole genome shotgun (WGS) entry which is preliminary data.</text>
</comment>
<dbReference type="EMBL" id="JAUSQW010000001">
    <property type="protein sequence ID" value="MDP9800085.1"/>
    <property type="molecule type" value="Genomic_DNA"/>
</dbReference>
<sequence length="628" mass="70602">MTDLTPGFWITSITVAGHPRKSDSTVRFQPGLNVICGPSNTGKSWVLQAIDYLFGKDAGDFVIDENTQYTEVRMSVKTHHGSLTLSRPIGKGQNTIAVSSTDPRVETGDYKRQSSSSKALLLSSVWLSLIGYDNPADVKVISSKDYDVRSFTWRTFWHALYADEDRISTKKPILLPEQNTAKTAFQCALASLLTGRDYAAYARDESTETKSLKNNAVIEYLSSLPKLIQSRIDNINKAIGASSEEALQSRIKELNEEVDQIRHRIETATLQGQRIVERLHAVRETIAESNSLRSRYQELAASYQARIDRFGFVEQGHDLISEHPALMACPVCDHLVDVDDGSSLPAPDLQERETLYARLVDLNHTLQRMHEEQAPLTEEQRDLETKATEIERLIRVQLQPELRSLTSLIDSHNAVIAMRAERETLQARLTEIQEELNDRRNRTFTKGNFNPLGEYPAGFWEDMSTRLLDTLGACAFPNLEEATFSQNLFDAVVNKKIKAKQGQGYRSFVNSAVMLALRSYLASGRAKHAPGIMVIDTPLLGLDDPQMDPEFDQARETIPLALYDYLTTIQEDGQIIIADNTKFMPDIDGISDRCNLIEFTKREGEGRYGFLLETKDGDLTEPEDSDEN</sequence>
<feature type="coiled-coil region" evidence="1">
    <location>
        <begin position="244"/>
        <end position="271"/>
    </location>
</feature>
<dbReference type="Gene3D" id="3.40.50.300">
    <property type="entry name" value="P-loop containing nucleotide triphosphate hydrolases"/>
    <property type="match status" value="2"/>
</dbReference>
<organism evidence="2 3">
    <name type="scientific">Arcanobacterium wilhelmae</name>
    <dbReference type="NCBI Taxonomy" id="1803177"/>
    <lineage>
        <taxon>Bacteria</taxon>
        <taxon>Bacillati</taxon>
        <taxon>Actinomycetota</taxon>
        <taxon>Actinomycetes</taxon>
        <taxon>Actinomycetales</taxon>
        <taxon>Actinomycetaceae</taxon>
        <taxon>Arcanobacterium</taxon>
    </lineage>
</organism>
<dbReference type="RefSeq" id="WP_307013943.1">
    <property type="nucleotide sequence ID" value="NZ_JAUSQW010000001.1"/>
</dbReference>
<keyword evidence="3" id="KW-1185">Reference proteome</keyword>
<evidence type="ECO:0000313" key="2">
    <source>
        <dbReference type="EMBL" id="MDP9800085.1"/>
    </source>
</evidence>
<keyword evidence="1" id="KW-0175">Coiled coil</keyword>
<protein>
    <submittedName>
        <fullName evidence="2">Nucleic acid-binding Zn-ribbon protein</fullName>
    </submittedName>
</protein>
<accession>A0ABT9N988</accession>
<dbReference type="SUPFAM" id="SSF52540">
    <property type="entry name" value="P-loop containing nucleoside triphosphate hydrolases"/>
    <property type="match status" value="1"/>
</dbReference>
<gene>
    <name evidence="2" type="ORF">J2S49_000161</name>
</gene>
<evidence type="ECO:0000313" key="3">
    <source>
        <dbReference type="Proteomes" id="UP001235966"/>
    </source>
</evidence>
<evidence type="ECO:0000256" key="1">
    <source>
        <dbReference type="SAM" id="Coils"/>
    </source>
</evidence>
<reference evidence="2 3" key="1">
    <citation type="submission" date="2023-07" db="EMBL/GenBank/DDBJ databases">
        <title>Sequencing the genomes of 1000 actinobacteria strains.</title>
        <authorList>
            <person name="Klenk H.-P."/>
        </authorList>
    </citation>
    <scope>NUCLEOTIDE SEQUENCE [LARGE SCALE GENOMIC DNA]</scope>
    <source>
        <strain evidence="2 3">DSM 102162</strain>
    </source>
</reference>
<dbReference type="Proteomes" id="UP001235966">
    <property type="component" value="Unassembled WGS sequence"/>
</dbReference>
<feature type="coiled-coil region" evidence="1">
    <location>
        <begin position="415"/>
        <end position="442"/>
    </location>
</feature>
<name>A0ABT9N988_9ACTO</name>
<proteinExistence type="predicted"/>